<dbReference type="InterPro" id="IPR001763">
    <property type="entry name" value="Rhodanese-like_dom"/>
</dbReference>
<dbReference type="SUPFAM" id="SSF52821">
    <property type="entry name" value="Rhodanese/Cell cycle control phosphatase"/>
    <property type="match status" value="1"/>
</dbReference>
<dbReference type="PROSITE" id="PS50206">
    <property type="entry name" value="RHODANESE_3"/>
    <property type="match status" value="1"/>
</dbReference>
<gene>
    <name evidence="2" type="primary">HAC2</name>
</gene>
<dbReference type="AlphaFoldDB" id="A0A7G4WFQ7"/>
<reference evidence="2" key="1">
    <citation type="submission" date="2019-11" db="EMBL/GenBank/DDBJ databases">
        <authorList>
            <person name="Ma L."/>
            <person name="Cao Y."/>
            <person name="Li X."/>
        </authorList>
    </citation>
    <scope>NUCLEOTIDE SEQUENCE</scope>
</reference>
<evidence type="ECO:0000313" key="2">
    <source>
        <dbReference type="EMBL" id="QMU23994.1"/>
    </source>
</evidence>
<sequence length="153" mass="16562">MKCPLSYHAFNFTSQQGFCASHIQTRAASSERSNQGTPIRAVPVKVAHELLNAGHRYLDVRTAEEFASGHIEGAVNIPYMYKAGLGLTKNVTFLEDVAEKFGKDDEVVVGCQMGKRSQMAADELVAAGYTGITDMAGGYLAWRQSGMPTKVSV</sequence>
<accession>A0A7G4WFQ7</accession>
<dbReference type="InterPro" id="IPR052367">
    <property type="entry name" value="Thiosulfate_ST/Rhodanese-like"/>
</dbReference>
<organism evidence="2">
    <name type="scientific">Pteris vittata</name>
    <name type="common">Chinese ladder brake</name>
    <dbReference type="NCBI Taxonomy" id="13821"/>
    <lineage>
        <taxon>Eukaryota</taxon>
        <taxon>Viridiplantae</taxon>
        <taxon>Streptophyta</taxon>
        <taxon>Embryophyta</taxon>
        <taxon>Tracheophyta</taxon>
        <taxon>Polypodiopsida</taxon>
        <taxon>Polypodiidae</taxon>
        <taxon>Polypodiales</taxon>
        <taxon>Pteridineae</taxon>
        <taxon>Pteridaceae</taxon>
        <taxon>Pteridoideae</taxon>
        <taxon>Pteris</taxon>
        <taxon>Pteris subgen. Pteris</taxon>
        <taxon>Pteris sect. Pteris</taxon>
    </lineage>
</organism>
<dbReference type="PANTHER" id="PTHR45431">
    <property type="entry name" value="RHODANESE-LIKE DOMAIN-CONTAINING PROTEIN 15, CHLOROPLASTIC"/>
    <property type="match status" value="1"/>
</dbReference>
<dbReference type="EMBL" id="MN646902">
    <property type="protein sequence ID" value="QMU23994.1"/>
    <property type="molecule type" value="mRNA"/>
</dbReference>
<dbReference type="SMART" id="SM00450">
    <property type="entry name" value="RHOD"/>
    <property type="match status" value="1"/>
</dbReference>
<name>A0A7G4WFQ7_PTEVI</name>
<dbReference type="Pfam" id="PF00581">
    <property type="entry name" value="Rhodanese"/>
    <property type="match status" value="1"/>
</dbReference>
<dbReference type="InterPro" id="IPR036873">
    <property type="entry name" value="Rhodanese-like_dom_sf"/>
</dbReference>
<evidence type="ECO:0000259" key="1">
    <source>
        <dbReference type="PROSITE" id="PS50206"/>
    </source>
</evidence>
<proteinExistence type="evidence at transcript level"/>
<dbReference type="Gene3D" id="3.40.250.10">
    <property type="entry name" value="Rhodanese-like domain"/>
    <property type="match status" value="1"/>
</dbReference>
<feature type="domain" description="Rhodanese" evidence="1">
    <location>
        <begin position="51"/>
        <end position="151"/>
    </location>
</feature>
<dbReference type="PANTHER" id="PTHR45431:SF3">
    <property type="entry name" value="RHODANESE-LIKE DOMAIN-CONTAINING PROTEIN 15, CHLOROPLASTIC"/>
    <property type="match status" value="1"/>
</dbReference>
<dbReference type="CDD" id="cd00158">
    <property type="entry name" value="RHOD"/>
    <property type="match status" value="1"/>
</dbReference>
<protein>
    <submittedName>
        <fullName evidence="2">High arsenic content 2</fullName>
    </submittedName>
</protein>